<dbReference type="Proteomes" id="UP000030669">
    <property type="component" value="Unassembled WGS sequence"/>
</dbReference>
<dbReference type="KEGG" id="gtr:GLOTRDRAFT_97465"/>
<evidence type="ECO:0000313" key="2">
    <source>
        <dbReference type="Proteomes" id="UP000030669"/>
    </source>
</evidence>
<evidence type="ECO:0000313" key="1">
    <source>
        <dbReference type="EMBL" id="EPQ60118.1"/>
    </source>
</evidence>
<proteinExistence type="predicted"/>
<dbReference type="RefSeq" id="XP_007860594.1">
    <property type="nucleotide sequence ID" value="XM_007862403.1"/>
</dbReference>
<dbReference type="eggNOG" id="ENOG502SP0B">
    <property type="taxonomic scope" value="Eukaryota"/>
</dbReference>
<name>S7QLB3_GLOTA</name>
<dbReference type="OMA" id="HGIPWQS"/>
<keyword evidence="2" id="KW-1185">Reference proteome</keyword>
<dbReference type="HOGENOM" id="CLU_1478453_0_0_1"/>
<feature type="non-terminal residue" evidence="1">
    <location>
        <position position="1"/>
    </location>
</feature>
<dbReference type="EMBL" id="KB469296">
    <property type="protein sequence ID" value="EPQ60118.1"/>
    <property type="molecule type" value="Genomic_DNA"/>
</dbReference>
<dbReference type="GeneID" id="19310012"/>
<sequence length="183" mass="19920">RLLDVARGLQKAYASAVMFSVAVPGVDAREPEPEPREEAHEKEDEKAVVVVVDEKAVGGEVHAPNPRPRPRPHGYRARAADVSAFTAPPPACAQHTHTFAPYALVPLLPAPAPSRPATWRLRPIANPVLLRLKALQNCCGAKRLAWEGRAREGSLGCGRERLVGIAWEGRGRSGLRVEVRWEG</sequence>
<gene>
    <name evidence="1" type="ORF">GLOTRDRAFT_97465</name>
</gene>
<reference evidence="1 2" key="1">
    <citation type="journal article" date="2012" name="Science">
        <title>The Paleozoic origin of enzymatic lignin decomposition reconstructed from 31 fungal genomes.</title>
        <authorList>
            <person name="Floudas D."/>
            <person name="Binder M."/>
            <person name="Riley R."/>
            <person name="Barry K."/>
            <person name="Blanchette R.A."/>
            <person name="Henrissat B."/>
            <person name="Martinez A.T."/>
            <person name="Otillar R."/>
            <person name="Spatafora J.W."/>
            <person name="Yadav J.S."/>
            <person name="Aerts A."/>
            <person name="Benoit I."/>
            <person name="Boyd A."/>
            <person name="Carlson A."/>
            <person name="Copeland A."/>
            <person name="Coutinho P.M."/>
            <person name="de Vries R.P."/>
            <person name="Ferreira P."/>
            <person name="Findley K."/>
            <person name="Foster B."/>
            <person name="Gaskell J."/>
            <person name="Glotzer D."/>
            <person name="Gorecki P."/>
            <person name="Heitman J."/>
            <person name="Hesse C."/>
            <person name="Hori C."/>
            <person name="Igarashi K."/>
            <person name="Jurgens J.A."/>
            <person name="Kallen N."/>
            <person name="Kersten P."/>
            <person name="Kohler A."/>
            <person name="Kuees U."/>
            <person name="Kumar T.K.A."/>
            <person name="Kuo A."/>
            <person name="LaButti K."/>
            <person name="Larrondo L.F."/>
            <person name="Lindquist E."/>
            <person name="Ling A."/>
            <person name="Lombard V."/>
            <person name="Lucas S."/>
            <person name="Lundell T."/>
            <person name="Martin R."/>
            <person name="McLaughlin D.J."/>
            <person name="Morgenstern I."/>
            <person name="Morin E."/>
            <person name="Murat C."/>
            <person name="Nagy L.G."/>
            <person name="Nolan M."/>
            <person name="Ohm R.A."/>
            <person name="Patyshakuliyeva A."/>
            <person name="Rokas A."/>
            <person name="Ruiz-Duenas F.J."/>
            <person name="Sabat G."/>
            <person name="Salamov A."/>
            <person name="Samejima M."/>
            <person name="Schmutz J."/>
            <person name="Slot J.C."/>
            <person name="St John F."/>
            <person name="Stenlid J."/>
            <person name="Sun H."/>
            <person name="Sun S."/>
            <person name="Syed K."/>
            <person name="Tsang A."/>
            <person name="Wiebenga A."/>
            <person name="Young D."/>
            <person name="Pisabarro A."/>
            <person name="Eastwood D.C."/>
            <person name="Martin F."/>
            <person name="Cullen D."/>
            <person name="Grigoriev I.V."/>
            <person name="Hibbett D.S."/>
        </authorList>
    </citation>
    <scope>NUCLEOTIDE SEQUENCE [LARGE SCALE GENOMIC DNA]</scope>
    <source>
        <strain evidence="1 2">ATCC 11539</strain>
    </source>
</reference>
<organism evidence="1 2">
    <name type="scientific">Gloeophyllum trabeum (strain ATCC 11539 / FP-39264 / Madison 617)</name>
    <name type="common">Brown rot fungus</name>
    <dbReference type="NCBI Taxonomy" id="670483"/>
    <lineage>
        <taxon>Eukaryota</taxon>
        <taxon>Fungi</taxon>
        <taxon>Dikarya</taxon>
        <taxon>Basidiomycota</taxon>
        <taxon>Agaricomycotina</taxon>
        <taxon>Agaricomycetes</taxon>
        <taxon>Gloeophyllales</taxon>
        <taxon>Gloeophyllaceae</taxon>
        <taxon>Gloeophyllum</taxon>
    </lineage>
</organism>
<protein>
    <submittedName>
        <fullName evidence="1">Uncharacterized protein</fullName>
    </submittedName>
</protein>
<dbReference type="AlphaFoldDB" id="S7QLB3"/>
<dbReference type="OrthoDB" id="3270558at2759"/>
<accession>S7QLB3</accession>